<evidence type="ECO:0000256" key="1">
    <source>
        <dbReference type="SAM" id="MobiDB-lite"/>
    </source>
</evidence>
<proteinExistence type="predicted"/>
<organism evidence="2 3">
    <name type="scientific">Rangifer tarandus platyrhynchus</name>
    <name type="common">Svalbard reindeer</name>
    <dbReference type="NCBI Taxonomy" id="3082113"/>
    <lineage>
        <taxon>Eukaryota</taxon>
        <taxon>Metazoa</taxon>
        <taxon>Chordata</taxon>
        <taxon>Craniata</taxon>
        <taxon>Vertebrata</taxon>
        <taxon>Euteleostomi</taxon>
        <taxon>Mammalia</taxon>
        <taxon>Eutheria</taxon>
        <taxon>Laurasiatheria</taxon>
        <taxon>Artiodactyla</taxon>
        <taxon>Ruminantia</taxon>
        <taxon>Pecora</taxon>
        <taxon>Cervidae</taxon>
        <taxon>Odocoileinae</taxon>
        <taxon>Rangifer</taxon>
    </lineage>
</organism>
<keyword evidence="3" id="KW-1185">Reference proteome</keyword>
<sequence length="120" mass="12554">MARGKARYHWVVVGIGGCKLGGDPGPSPGDSVMALAWPAALATAFRSQLSSQGWVGARPQEDGPGDNGCSSELRTWSSRGRLSRFSPLMAWGGGLAASHSLNFGDQQYEKVCESAQTSLG</sequence>
<evidence type="ECO:0000313" key="3">
    <source>
        <dbReference type="Proteomes" id="UP001176941"/>
    </source>
</evidence>
<evidence type="ECO:0000313" key="2">
    <source>
        <dbReference type="EMBL" id="CAI9162283.1"/>
    </source>
</evidence>
<protein>
    <submittedName>
        <fullName evidence="2">Uncharacterized protein</fullName>
    </submittedName>
</protein>
<reference evidence="2" key="1">
    <citation type="submission" date="2023-04" db="EMBL/GenBank/DDBJ databases">
        <authorList>
            <consortium name="ELIXIR-Norway"/>
        </authorList>
    </citation>
    <scope>NUCLEOTIDE SEQUENCE [LARGE SCALE GENOMIC DNA]</scope>
</reference>
<dbReference type="PROSITE" id="PS51257">
    <property type="entry name" value="PROKAR_LIPOPROTEIN"/>
    <property type="match status" value="1"/>
</dbReference>
<accession>A0ABN8YLL3</accession>
<name>A0ABN8YLL3_RANTA</name>
<dbReference type="Proteomes" id="UP001176941">
    <property type="component" value="Chromosome 20"/>
</dbReference>
<feature type="region of interest" description="Disordered" evidence="1">
    <location>
        <begin position="52"/>
        <end position="73"/>
    </location>
</feature>
<gene>
    <name evidence="2" type="ORF">MRATA1EN1_LOCUS11245</name>
</gene>
<dbReference type="EMBL" id="OX459956">
    <property type="protein sequence ID" value="CAI9162283.1"/>
    <property type="molecule type" value="Genomic_DNA"/>
</dbReference>